<dbReference type="InterPro" id="IPR007655">
    <property type="entry name" value="Slam_C"/>
</dbReference>
<dbReference type="InterPro" id="IPR011990">
    <property type="entry name" value="TPR-like_helical_dom_sf"/>
</dbReference>
<evidence type="ECO:0000256" key="1">
    <source>
        <dbReference type="SAM" id="SignalP"/>
    </source>
</evidence>
<feature type="chain" id="PRO_5032776629" description="Surface lipoprotein assembly modifier C-terminal domain-containing protein" evidence="1">
    <location>
        <begin position="29"/>
        <end position="416"/>
    </location>
</feature>
<dbReference type="RefSeq" id="WP_040404166.1">
    <property type="nucleotide sequence ID" value="NZ_KB907100.1"/>
</dbReference>
<evidence type="ECO:0000313" key="4">
    <source>
        <dbReference type="Proteomes" id="UP000595663"/>
    </source>
</evidence>
<dbReference type="Gene3D" id="1.25.40.10">
    <property type="entry name" value="Tetratricopeptide repeat domain"/>
    <property type="match status" value="1"/>
</dbReference>
<keyword evidence="1" id="KW-0732">Signal</keyword>
<gene>
    <name evidence="3" type="ORF">AMJAP_0336</name>
</gene>
<sequence>MLNDKLTFKQLICLVFSTSASLFSYADADNKTGSNDRPAEIEVVHIERKLQSLFTMGGIALQQRNFPLAVAIFREFLKKESSPRVQLELARALFLMGEFSQAKQEFNAVLLSGGLPWPVKQKIYLYLREIDKALGFVDFSLALVSDNNPTNFTSKEEVTILGHKLTVAPPPEKRVSQGLNYKLMAGAPLTDNFLTQAYVALSVRDFEQNTLDSYTLDTGIRYIPENHRNIQYTLGMENSWDTESLKYDYSYAGIKYSPRITDQFNQIIEYSIGQLDIENADHLDALQHSVAANIIVPIGRNSRALGGLTVTDSRARENPYSYISTTFSAAVEVPINSWSIDFGGKLAWADYKGSDPFFGITRQDNKSTWHINLFNRETDWQGLTPIIGISYEQVESSIDYYTYDKIVFTVELRSFK</sequence>
<protein>
    <recommendedName>
        <fullName evidence="2">Surface lipoprotein assembly modifier C-terminal domain-containing protein</fullName>
    </recommendedName>
</protein>
<evidence type="ECO:0000259" key="2">
    <source>
        <dbReference type="Pfam" id="PF04575"/>
    </source>
</evidence>
<organism evidence="3 4">
    <name type="scientific">Amphritea japonica ATCC BAA-1530</name>
    <dbReference type="NCBI Taxonomy" id="1278309"/>
    <lineage>
        <taxon>Bacteria</taxon>
        <taxon>Pseudomonadati</taxon>
        <taxon>Pseudomonadota</taxon>
        <taxon>Gammaproteobacteria</taxon>
        <taxon>Oceanospirillales</taxon>
        <taxon>Oceanospirillaceae</taxon>
        <taxon>Amphritea</taxon>
    </lineage>
</organism>
<accession>A0A7R6PI89</accession>
<evidence type="ECO:0000313" key="3">
    <source>
        <dbReference type="EMBL" id="BBB24935.1"/>
    </source>
</evidence>
<dbReference type="EMBL" id="AP014545">
    <property type="protein sequence ID" value="BBB24935.1"/>
    <property type="molecule type" value="Genomic_DNA"/>
</dbReference>
<feature type="domain" description="Surface lipoprotein assembly modifier C-terminal" evidence="2">
    <location>
        <begin position="139"/>
        <end position="412"/>
    </location>
</feature>
<keyword evidence="4" id="KW-1185">Reference proteome</keyword>
<feature type="signal peptide" evidence="1">
    <location>
        <begin position="1"/>
        <end position="28"/>
    </location>
</feature>
<reference evidence="3 4" key="1">
    <citation type="journal article" date="2008" name="Int. J. Syst. Evol. Microbiol.">
        <title>Amphritea japonica sp. nov. and Amphritea balenae sp. nov., isolated from the sediment adjacent to sperm whale carcasses off Kagoshima, Japan.</title>
        <authorList>
            <person name="Miyazaki M."/>
            <person name="Nogi Y."/>
            <person name="Fujiwara Y."/>
            <person name="Kawato M."/>
            <person name="Nagahama T."/>
            <person name="Kubokawa K."/>
            <person name="Horikoshi K."/>
        </authorList>
    </citation>
    <scope>NUCLEOTIDE SEQUENCE [LARGE SCALE GENOMIC DNA]</scope>
    <source>
        <strain evidence="3 4">ATCC BAA-1530</strain>
    </source>
</reference>
<dbReference type="KEGG" id="ajp:AMJAP_0336"/>
<proteinExistence type="predicted"/>
<dbReference type="OrthoDB" id="6116449at2"/>
<dbReference type="AlphaFoldDB" id="A0A7R6PI89"/>
<dbReference type="SUPFAM" id="SSF48452">
    <property type="entry name" value="TPR-like"/>
    <property type="match status" value="1"/>
</dbReference>
<dbReference type="Pfam" id="PF04575">
    <property type="entry name" value="SlipAM"/>
    <property type="match status" value="1"/>
</dbReference>
<dbReference type="Proteomes" id="UP000595663">
    <property type="component" value="Chromosome"/>
</dbReference>
<name>A0A7R6PI89_9GAMM</name>